<dbReference type="Proteomes" id="UP000324222">
    <property type="component" value="Unassembled WGS sequence"/>
</dbReference>
<name>A0A5B7F405_PORTR</name>
<reference evidence="1 2" key="1">
    <citation type="submission" date="2019-05" db="EMBL/GenBank/DDBJ databases">
        <title>Another draft genome of Portunus trituberculatus and its Hox gene families provides insights of decapod evolution.</title>
        <authorList>
            <person name="Jeong J.-H."/>
            <person name="Song I."/>
            <person name="Kim S."/>
            <person name="Choi T."/>
            <person name="Kim D."/>
            <person name="Ryu S."/>
            <person name="Kim W."/>
        </authorList>
    </citation>
    <scope>NUCLEOTIDE SEQUENCE [LARGE SCALE GENOMIC DNA]</scope>
    <source>
        <tissue evidence="1">Muscle</tissue>
    </source>
</reference>
<evidence type="ECO:0000313" key="2">
    <source>
        <dbReference type="Proteomes" id="UP000324222"/>
    </source>
</evidence>
<gene>
    <name evidence="1" type="ORF">E2C01_033543</name>
</gene>
<proteinExistence type="predicted"/>
<dbReference type="AlphaFoldDB" id="A0A5B7F405"/>
<comment type="caution">
    <text evidence="1">The sequence shown here is derived from an EMBL/GenBank/DDBJ whole genome shotgun (WGS) entry which is preliminary data.</text>
</comment>
<protein>
    <submittedName>
        <fullName evidence="1">Uncharacterized protein</fullName>
    </submittedName>
</protein>
<sequence>MPLVLLDGEGVSVYETCAAEFGIASVGSLLRVVHHRCRKAHLHNKREQTRLQTWRSPPYRAVVSAVEWCWLRVGCSPRVEVMREGLRGRHRPPGTRIIFAPLQ</sequence>
<keyword evidence="2" id="KW-1185">Reference proteome</keyword>
<evidence type="ECO:0000313" key="1">
    <source>
        <dbReference type="EMBL" id="MPC39989.1"/>
    </source>
</evidence>
<dbReference type="EMBL" id="VSRR010004539">
    <property type="protein sequence ID" value="MPC39989.1"/>
    <property type="molecule type" value="Genomic_DNA"/>
</dbReference>
<organism evidence="1 2">
    <name type="scientific">Portunus trituberculatus</name>
    <name type="common">Swimming crab</name>
    <name type="synonym">Neptunus trituberculatus</name>
    <dbReference type="NCBI Taxonomy" id="210409"/>
    <lineage>
        <taxon>Eukaryota</taxon>
        <taxon>Metazoa</taxon>
        <taxon>Ecdysozoa</taxon>
        <taxon>Arthropoda</taxon>
        <taxon>Crustacea</taxon>
        <taxon>Multicrustacea</taxon>
        <taxon>Malacostraca</taxon>
        <taxon>Eumalacostraca</taxon>
        <taxon>Eucarida</taxon>
        <taxon>Decapoda</taxon>
        <taxon>Pleocyemata</taxon>
        <taxon>Brachyura</taxon>
        <taxon>Eubrachyura</taxon>
        <taxon>Portunoidea</taxon>
        <taxon>Portunidae</taxon>
        <taxon>Portuninae</taxon>
        <taxon>Portunus</taxon>
    </lineage>
</organism>
<accession>A0A5B7F405</accession>